<feature type="region of interest" description="Disordered" evidence="1">
    <location>
        <begin position="1"/>
        <end position="20"/>
    </location>
</feature>
<name>A0AB34ITP6_PRYPA</name>
<sequence>MSSTASSTVGDRKRVRSAVHAKNVDEGDYIEPSRADCTPELKVVKVDSQHFVSLTEDGLQVFPLEGQPVQADMFSVHAYGASSSASVWSSRYAIHRTGDAPLGTMGLRIPLPSVVEGGWWAYLQGEARAVVRKYNDDAIDEAGELAPGAVSVELAGVCVSPSHIEVAMDHFCIVEFQVETGLAVEQAIAQGPSRTVWISNQTAKDLKCFMWLPNHSCSTTNVGANVSILGGQGGGRGARAEARCSREEQLGYERLHETELVANMSFRVEMKMNLWGRWTSSRPTRWPQLEANVYDDGERTWKVIRKCTCNTNVAIDGYSDAKLGRMLGSRVIRDMYSHHERRDQTKAK</sequence>
<proteinExistence type="predicted"/>
<reference evidence="2 3" key="1">
    <citation type="journal article" date="2024" name="Science">
        <title>Giant polyketide synthase enzymes in the biosynthesis of giant marine polyether toxins.</title>
        <authorList>
            <person name="Fallon T.R."/>
            <person name="Shende V.V."/>
            <person name="Wierzbicki I.H."/>
            <person name="Pendleton A.L."/>
            <person name="Watervoot N.F."/>
            <person name="Auber R.P."/>
            <person name="Gonzalez D.J."/>
            <person name="Wisecaver J.H."/>
            <person name="Moore B.S."/>
        </authorList>
    </citation>
    <scope>NUCLEOTIDE SEQUENCE [LARGE SCALE GENOMIC DNA]</scope>
    <source>
        <strain evidence="2 3">12B1</strain>
    </source>
</reference>
<accession>A0AB34ITP6</accession>
<dbReference type="Proteomes" id="UP001515480">
    <property type="component" value="Unassembled WGS sequence"/>
</dbReference>
<comment type="caution">
    <text evidence="2">The sequence shown here is derived from an EMBL/GenBank/DDBJ whole genome shotgun (WGS) entry which is preliminary data.</text>
</comment>
<dbReference type="AlphaFoldDB" id="A0AB34ITP6"/>
<dbReference type="EMBL" id="JBGBPQ010000019">
    <property type="protein sequence ID" value="KAL1504779.1"/>
    <property type="molecule type" value="Genomic_DNA"/>
</dbReference>
<evidence type="ECO:0000256" key="1">
    <source>
        <dbReference type="SAM" id="MobiDB-lite"/>
    </source>
</evidence>
<organism evidence="2 3">
    <name type="scientific">Prymnesium parvum</name>
    <name type="common">Toxic golden alga</name>
    <dbReference type="NCBI Taxonomy" id="97485"/>
    <lineage>
        <taxon>Eukaryota</taxon>
        <taxon>Haptista</taxon>
        <taxon>Haptophyta</taxon>
        <taxon>Prymnesiophyceae</taxon>
        <taxon>Prymnesiales</taxon>
        <taxon>Prymnesiaceae</taxon>
        <taxon>Prymnesium</taxon>
    </lineage>
</organism>
<protein>
    <submittedName>
        <fullName evidence="2">Uncharacterized protein</fullName>
    </submittedName>
</protein>
<gene>
    <name evidence="2" type="ORF">AB1Y20_008554</name>
</gene>
<evidence type="ECO:0000313" key="2">
    <source>
        <dbReference type="EMBL" id="KAL1504779.1"/>
    </source>
</evidence>
<evidence type="ECO:0000313" key="3">
    <source>
        <dbReference type="Proteomes" id="UP001515480"/>
    </source>
</evidence>
<keyword evidence="3" id="KW-1185">Reference proteome</keyword>